<organism evidence="2 3">
    <name type="scientific">Streptomyces xantholiticus</name>
    <dbReference type="NCBI Taxonomy" id="68285"/>
    <lineage>
        <taxon>Bacteria</taxon>
        <taxon>Bacillati</taxon>
        <taxon>Actinomycetota</taxon>
        <taxon>Actinomycetes</taxon>
        <taxon>Kitasatosporales</taxon>
        <taxon>Streptomycetaceae</taxon>
        <taxon>Streptomyces</taxon>
    </lineage>
</organism>
<reference evidence="2 3" key="1">
    <citation type="submission" date="2024-06" db="EMBL/GenBank/DDBJ databases">
        <title>The Natural Products Discovery Center: Release of the First 8490 Sequenced Strains for Exploring Actinobacteria Biosynthetic Diversity.</title>
        <authorList>
            <person name="Kalkreuter E."/>
            <person name="Kautsar S.A."/>
            <person name="Yang D."/>
            <person name="Bader C.D."/>
            <person name="Teijaro C.N."/>
            <person name="Fluegel L."/>
            <person name="Davis C.M."/>
            <person name="Simpson J.R."/>
            <person name="Lauterbach L."/>
            <person name="Steele A.D."/>
            <person name="Gui C."/>
            <person name="Meng S."/>
            <person name="Li G."/>
            <person name="Viehrig K."/>
            <person name="Ye F."/>
            <person name="Su P."/>
            <person name="Kiefer A.F."/>
            <person name="Nichols A."/>
            <person name="Cepeda A.J."/>
            <person name="Yan W."/>
            <person name="Fan B."/>
            <person name="Jiang Y."/>
            <person name="Adhikari A."/>
            <person name="Zheng C.-J."/>
            <person name="Schuster L."/>
            <person name="Cowan T.M."/>
            <person name="Smanski M.J."/>
            <person name="Chevrette M.G."/>
            <person name="De Carvalho L.P.S."/>
            <person name="Shen B."/>
        </authorList>
    </citation>
    <scope>NUCLEOTIDE SEQUENCE [LARGE SCALE GENOMIC DNA]</scope>
    <source>
        <strain evidence="2 3">NPDC000837</strain>
    </source>
</reference>
<comment type="caution">
    <text evidence="2">The sequence shown here is derived from an EMBL/GenBank/DDBJ whole genome shotgun (WGS) entry which is preliminary data.</text>
</comment>
<feature type="region of interest" description="Disordered" evidence="1">
    <location>
        <begin position="21"/>
        <end position="58"/>
    </location>
</feature>
<proteinExistence type="predicted"/>
<evidence type="ECO:0000256" key="1">
    <source>
        <dbReference type="SAM" id="MobiDB-lite"/>
    </source>
</evidence>
<keyword evidence="3" id="KW-1185">Reference proteome</keyword>
<feature type="compositionally biased region" description="Basic residues" evidence="1">
    <location>
        <begin position="25"/>
        <end position="34"/>
    </location>
</feature>
<evidence type="ECO:0000313" key="2">
    <source>
        <dbReference type="EMBL" id="MER6612856.1"/>
    </source>
</evidence>
<accession>A0ABV1UQD0</accession>
<protein>
    <submittedName>
        <fullName evidence="2">Uncharacterized protein</fullName>
    </submittedName>
</protein>
<dbReference type="EMBL" id="JBEPBX010000003">
    <property type="protein sequence ID" value="MER6612856.1"/>
    <property type="molecule type" value="Genomic_DNA"/>
</dbReference>
<dbReference type="RefSeq" id="WP_199834106.1">
    <property type="nucleotide sequence ID" value="NZ_JBEPBX010000003.1"/>
</dbReference>
<dbReference type="Proteomes" id="UP001445472">
    <property type="component" value="Unassembled WGS sequence"/>
</dbReference>
<gene>
    <name evidence="2" type="ORF">ABT276_05610</name>
</gene>
<evidence type="ECO:0000313" key="3">
    <source>
        <dbReference type="Proteomes" id="UP001445472"/>
    </source>
</evidence>
<name>A0ABV1UQD0_9ACTN</name>
<feature type="compositionally biased region" description="Basic and acidic residues" evidence="1">
    <location>
        <begin position="37"/>
        <end position="58"/>
    </location>
</feature>
<sequence>MFDYEIQQLRRADLIREADAERRVPRTKRSRRAARSLARDEGERRVRRPDSRHFTPAA</sequence>